<keyword evidence="1" id="KW-1133">Transmembrane helix</keyword>
<proteinExistence type="predicted"/>
<name>A0A0F9FUV2_9ZZZZ</name>
<dbReference type="EMBL" id="LAZR01031027">
    <property type="protein sequence ID" value="KKL54917.1"/>
    <property type="molecule type" value="Genomic_DNA"/>
</dbReference>
<sequence>LYYYANVIRHMYVLEPEVDEPMIVPKAYSGVVWVTVIAVLLIGIMPSSLLWLSTISSKGLG</sequence>
<feature type="transmembrane region" description="Helical" evidence="1">
    <location>
        <begin position="31"/>
        <end position="52"/>
    </location>
</feature>
<reference evidence="2" key="1">
    <citation type="journal article" date="2015" name="Nature">
        <title>Complex archaea that bridge the gap between prokaryotes and eukaryotes.</title>
        <authorList>
            <person name="Spang A."/>
            <person name="Saw J.H."/>
            <person name="Jorgensen S.L."/>
            <person name="Zaremba-Niedzwiedzka K."/>
            <person name="Martijn J."/>
            <person name="Lind A.E."/>
            <person name="van Eijk R."/>
            <person name="Schleper C."/>
            <person name="Guy L."/>
            <person name="Ettema T.J."/>
        </authorList>
    </citation>
    <scope>NUCLEOTIDE SEQUENCE</scope>
</reference>
<keyword evidence="1" id="KW-0812">Transmembrane</keyword>
<keyword evidence="1" id="KW-0472">Membrane</keyword>
<accession>A0A0F9FUV2</accession>
<gene>
    <name evidence="2" type="ORF">LCGC14_2260610</name>
</gene>
<organism evidence="2">
    <name type="scientific">marine sediment metagenome</name>
    <dbReference type="NCBI Taxonomy" id="412755"/>
    <lineage>
        <taxon>unclassified sequences</taxon>
        <taxon>metagenomes</taxon>
        <taxon>ecological metagenomes</taxon>
    </lineage>
</organism>
<evidence type="ECO:0000313" key="2">
    <source>
        <dbReference type="EMBL" id="KKL54917.1"/>
    </source>
</evidence>
<feature type="non-terminal residue" evidence="2">
    <location>
        <position position="1"/>
    </location>
</feature>
<evidence type="ECO:0000256" key="1">
    <source>
        <dbReference type="SAM" id="Phobius"/>
    </source>
</evidence>
<protein>
    <recommendedName>
        <fullName evidence="3">NADH:quinone oxidoreductase/Mrp antiporter membrane subunit domain-containing protein</fullName>
    </recommendedName>
</protein>
<dbReference type="AlphaFoldDB" id="A0A0F9FUV2"/>
<evidence type="ECO:0008006" key="3">
    <source>
        <dbReference type="Google" id="ProtNLM"/>
    </source>
</evidence>
<comment type="caution">
    <text evidence="2">The sequence shown here is derived from an EMBL/GenBank/DDBJ whole genome shotgun (WGS) entry which is preliminary data.</text>
</comment>